<comment type="caution">
    <text evidence="2">The sequence shown here is derived from an EMBL/GenBank/DDBJ whole genome shotgun (WGS) entry which is preliminary data.</text>
</comment>
<dbReference type="GO" id="GO:0007032">
    <property type="term" value="P:endosome organization"/>
    <property type="evidence" value="ECO:0007669"/>
    <property type="project" value="TreeGrafter"/>
</dbReference>
<proteinExistence type="inferred from homology"/>
<dbReference type="PANTHER" id="PTHR15691:SF6">
    <property type="entry name" value="WASH COMPLEX SUBUNIT 5"/>
    <property type="match status" value="1"/>
</dbReference>
<dbReference type="Pfam" id="PF10266">
    <property type="entry name" value="Strumpellin"/>
    <property type="match status" value="2"/>
</dbReference>
<dbReference type="GO" id="GO:0005768">
    <property type="term" value="C:endosome"/>
    <property type="evidence" value="ECO:0007669"/>
    <property type="project" value="TreeGrafter"/>
</dbReference>
<name>A0AAV8ZNI1_9CUCU</name>
<evidence type="ECO:0000313" key="3">
    <source>
        <dbReference type="Proteomes" id="UP001162156"/>
    </source>
</evidence>
<dbReference type="GO" id="GO:0071203">
    <property type="term" value="C:WASH complex"/>
    <property type="evidence" value="ECO:0007669"/>
    <property type="project" value="InterPro"/>
</dbReference>
<dbReference type="GO" id="GO:0140285">
    <property type="term" value="P:endosome fission"/>
    <property type="evidence" value="ECO:0007669"/>
    <property type="project" value="TreeGrafter"/>
</dbReference>
<dbReference type="GO" id="GO:0051125">
    <property type="term" value="P:regulation of actin nucleation"/>
    <property type="evidence" value="ECO:0007669"/>
    <property type="project" value="TreeGrafter"/>
</dbReference>
<protein>
    <recommendedName>
        <fullName evidence="4">WASH complex subunit strumpellin</fullName>
    </recommendedName>
</protein>
<dbReference type="Proteomes" id="UP001162156">
    <property type="component" value="Unassembled WGS sequence"/>
</dbReference>
<dbReference type="AlphaFoldDB" id="A0AAV8ZNI1"/>
<accession>A0AAV8ZNI1</accession>
<dbReference type="InterPro" id="IPR019393">
    <property type="entry name" value="WASH_strumpellin"/>
</dbReference>
<evidence type="ECO:0008006" key="4">
    <source>
        <dbReference type="Google" id="ProtNLM"/>
    </source>
</evidence>
<evidence type="ECO:0000256" key="1">
    <source>
        <dbReference type="ARBA" id="ARBA00006224"/>
    </source>
</evidence>
<reference evidence="2" key="1">
    <citation type="journal article" date="2023" name="Insect Mol. Biol.">
        <title>Genome sequencing provides insights into the evolution of gene families encoding plant cell wall-degrading enzymes in longhorned beetles.</title>
        <authorList>
            <person name="Shin N.R."/>
            <person name="Okamura Y."/>
            <person name="Kirsch R."/>
            <person name="Pauchet Y."/>
        </authorList>
    </citation>
    <scope>NUCLEOTIDE SEQUENCE</scope>
    <source>
        <strain evidence="2">RBIC_L_NR</strain>
    </source>
</reference>
<dbReference type="EMBL" id="JANEYF010001191">
    <property type="protein sequence ID" value="KAJ8965671.1"/>
    <property type="molecule type" value="Genomic_DNA"/>
</dbReference>
<evidence type="ECO:0000313" key="2">
    <source>
        <dbReference type="EMBL" id="KAJ8965671.1"/>
    </source>
</evidence>
<comment type="similarity">
    <text evidence="1">Belongs to the strumpellin family.</text>
</comment>
<keyword evidence="3" id="KW-1185">Reference proteome</keyword>
<gene>
    <name evidence="2" type="ORF">NQ314_003953</name>
</gene>
<organism evidence="2 3">
    <name type="scientific">Rhamnusium bicolor</name>
    <dbReference type="NCBI Taxonomy" id="1586634"/>
    <lineage>
        <taxon>Eukaryota</taxon>
        <taxon>Metazoa</taxon>
        <taxon>Ecdysozoa</taxon>
        <taxon>Arthropoda</taxon>
        <taxon>Hexapoda</taxon>
        <taxon>Insecta</taxon>
        <taxon>Pterygota</taxon>
        <taxon>Neoptera</taxon>
        <taxon>Endopterygota</taxon>
        <taxon>Coleoptera</taxon>
        <taxon>Polyphaga</taxon>
        <taxon>Cucujiformia</taxon>
        <taxon>Chrysomeloidea</taxon>
        <taxon>Cerambycidae</taxon>
        <taxon>Lepturinae</taxon>
        <taxon>Rhagiini</taxon>
        <taxon>Rhamnusium</taxon>
    </lineage>
</organism>
<dbReference type="GO" id="GO:0030041">
    <property type="term" value="P:actin filament polymerization"/>
    <property type="evidence" value="ECO:0007669"/>
    <property type="project" value="TreeGrafter"/>
</dbReference>
<dbReference type="PANTHER" id="PTHR15691">
    <property type="entry name" value="WASH COMPLEX SUBUNIT 5"/>
    <property type="match status" value="1"/>
</dbReference>
<sequence>MADFLAENNTCGQTILQLVSRGNAIVAELLRLKDYIPKIYRLETKQEVQKYADIIMDFNYFKIAEVHEQKIENNETLSDLNEEFRDNHIDIIKRFYLVFESIHTYITDLNHFLDEVDEGLYIHQTLESIFIDMEGKQLLCEALYLYGLMLLVVDAYFDGIIRERILVSYYRYTPQRRDTQSCIDEVCKLLRDTGYNSKKPTYYPEDYFKRIPIKSTYIEYVIGRLRSDDVYGQISVYPLPKHRSTALATQASMLYVCLYFSSNILHSQTAIMREIVDKYFPDNWVISLYMGYTVNLAETWEPFKAAKLALNNSLENVNIKDYANNYGASVQILLKQTNLLLKEGNVTHEILLRDINNIIGTLRECNVTVRWLMLHTVLKPGQTDKNKRLKQLREMVITESKCDPVSLFKLLLNTAQLELVTKEIFKKLLSEKEEQWEELKNESYKSLIELSEVFSGTKPLTRVPKNENLQHWFVEISKQVQSLTQGDSGSSRKIVQLIQALEEVQEFHQLDANMQIVQFLSETRKYMHQMIRNMNIKEDVLITLQIVGDVSYAWELIDSYTNIMQFGIKREPTLVIKLRAVFLKLASALEIPLLRINQAHSEDLISVSQYYSSELEIYVRKVLQIIPNMMFDKMAKIIQMQTSVLKELPTRVNKDKLKDYAQLNERFEFAELTHSISVFSQGMRMMKNTLDYINVNGLKIWQEEVTRIINYNVEQECNGFLRNKIHAWQSVYQSRYVPIPLYPPTDNSVNFIGRLAREVIRLTDPRNSVYLDQTSTWYDMKTHKPVLNKETITSITSSIEVAGLVGLDRLFSFMIITALQKLSGYLENKNVQMNSWTNIISSIHNEFKQTNELQNPLKVYQAYINRSTKIWSEFLENALLVGQLQLVRNLIAFHLNKSCKFNAKNLESSLQSLNKALLMDIKSGKYNPSESFMFSLSSYFDYAGLNEPFNKVYITSRNNPDFAITIFIFVIAHLQKIFLPQNIGNLQKRHQDQVDGTAFSVAIHTMLKQFHKTLNGEFVKYVSNYILQLTKHNNMKITELLPEVILGLNFMDSYTNYSDESRKFYKASLPEEILHIQQTLCPATG</sequence>